<proteinExistence type="predicted"/>
<name>A0ABT2VBX6_9PSED</name>
<accession>A0ABT2VBX6</accession>
<evidence type="ECO:0000313" key="2">
    <source>
        <dbReference type="EMBL" id="MCU7239186.1"/>
    </source>
</evidence>
<feature type="region of interest" description="Disordered" evidence="1">
    <location>
        <begin position="76"/>
        <end position="103"/>
    </location>
</feature>
<reference evidence="2" key="3">
    <citation type="journal article" date="2023" name="mSystems">
        <title>Charting the Lipopeptidome of Nonpathogenic Pseudomonas.</title>
        <authorList>
            <person name="Cesa-Luna C."/>
            <person name="Geudens N."/>
            <person name="Girard L."/>
            <person name="De Roo V."/>
            <person name="Maklad H.R."/>
            <person name="Martins J.C."/>
            <person name="Hofte M."/>
            <person name="De Mot R."/>
        </authorList>
    </citation>
    <scope>NUCLEOTIDE SEQUENCE</scope>
    <source>
        <strain evidence="2">COR51</strain>
    </source>
</reference>
<dbReference type="RefSeq" id="WP_156329644.1">
    <property type="nucleotide sequence ID" value="NZ_JAOSLA010000020.1"/>
</dbReference>
<dbReference type="EMBL" id="JAOSLA010000020">
    <property type="protein sequence ID" value="MCU7239186.1"/>
    <property type="molecule type" value="Genomic_DNA"/>
</dbReference>
<dbReference type="Proteomes" id="UP001139994">
    <property type="component" value="Unassembled WGS sequence"/>
</dbReference>
<organism evidence="2 3">
    <name type="scientific">Pseudomonas peradeniyensis</name>
    <dbReference type="NCBI Taxonomy" id="2745488"/>
    <lineage>
        <taxon>Bacteria</taxon>
        <taxon>Pseudomonadati</taxon>
        <taxon>Pseudomonadota</taxon>
        <taxon>Gammaproteobacteria</taxon>
        <taxon>Pseudomonadales</taxon>
        <taxon>Pseudomonadaceae</taxon>
        <taxon>Pseudomonas</taxon>
    </lineage>
</organism>
<gene>
    <name evidence="2" type="ORF">OC929_14110</name>
</gene>
<reference evidence="2" key="2">
    <citation type="submission" date="2022-09" db="EMBL/GenBank/DDBJ databases">
        <authorList>
            <person name="Cesa-Luna C."/>
            <person name="Girard L."/>
            <person name="Lood C."/>
            <person name="Hofte M."/>
            <person name="De Mot R."/>
        </authorList>
    </citation>
    <scope>NUCLEOTIDE SEQUENCE</scope>
    <source>
        <strain evidence="2">COR51</strain>
    </source>
</reference>
<reference evidence="2" key="1">
    <citation type="journal article" date="2022" name="Microbiol. Spectr.">
        <title>An Nuclear Magnetic Resonance Fingerprint Matching Approach for the Identification and Structural Re-Evaluation of Pseudomonas Lipopeptides.</title>
        <authorList>
            <person name="De Roo V."/>
            <person name="Verleysen Y."/>
            <person name="Kovacs B."/>
            <person name="De Vleeschouwer M."/>
            <person name="Muangkaew P."/>
            <person name="Girard L."/>
            <person name="Hofte M."/>
            <person name="De Mot R."/>
            <person name="Madder A."/>
            <person name="Geudens N."/>
            <person name="Martins J.C."/>
        </authorList>
    </citation>
    <scope>NUCLEOTIDE SEQUENCE</scope>
    <source>
        <strain evidence="2">COR51</strain>
    </source>
</reference>
<sequence length="103" mass="10701">MLILEKSVASILASIRLPGGRLSGQLMEVSPVKKSLASVLALLVMISAGSAFAEGGADRLKERSDQWALQRQQAEQVAKGGVPLSGQSRVGQQGIGSDDKPSS</sequence>
<evidence type="ECO:0000256" key="1">
    <source>
        <dbReference type="SAM" id="MobiDB-lite"/>
    </source>
</evidence>
<keyword evidence="3" id="KW-1185">Reference proteome</keyword>
<comment type="caution">
    <text evidence="2">The sequence shown here is derived from an EMBL/GenBank/DDBJ whole genome shotgun (WGS) entry which is preliminary data.</text>
</comment>
<evidence type="ECO:0000313" key="3">
    <source>
        <dbReference type="Proteomes" id="UP001139994"/>
    </source>
</evidence>
<protein>
    <submittedName>
        <fullName evidence="2">Uncharacterized protein</fullName>
    </submittedName>
</protein>